<gene>
    <name evidence="1" type="ORF">RFH51_18550</name>
</gene>
<organism evidence="1 2">
    <name type="scientific">Acinetobacter gerneri</name>
    <dbReference type="NCBI Taxonomy" id="202952"/>
    <lineage>
        <taxon>Bacteria</taxon>
        <taxon>Pseudomonadati</taxon>
        <taxon>Pseudomonadota</taxon>
        <taxon>Gammaproteobacteria</taxon>
        <taxon>Moraxellales</taxon>
        <taxon>Moraxellaceae</taxon>
        <taxon>Acinetobacter</taxon>
    </lineage>
</organism>
<reference evidence="1" key="1">
    <citation type="submission" date="2023-08" db="EMBL/GenBank/DDBJ databases">
        <title>Emergence of clinically-relevant ST2 carbapenem-resistant Acinetobacter baumannii strains in hospital sewages in Zhejiang, East of China.</title>
        <authorList>
            <person name="Kaichao C."/>
            <person name="Zhang R."/>
        </authorList>
    </citation>
    <scope>NUCLEOTIDE SEQUENCE</scope>
    <source>
        <strain evidence="1">M-SY-60</strain>
    </source>
</reference>
<evidence type="ECO:0000313" key="1">
    <source>
        <dbReference type="EMBL" id="MDQ9073448.1"/>
    </source>
</evidence>
<name>A0AAW8JMD8_9GAMM</name>
<sequence>MPKYLISACLVGENVRYDGKNCLEEKLKKLLQNHQAITLCPEVMGGLDTPRLPAEIVGGTASDVLDKKAKVLDSDGNNVTEAFLKGAFLALEIAQKNMITHVILKEKSPSCGSHFIYDGTFQGRKIQGMGITATLLKRHGIEVMSEDEFLANLTP</sequence>
<evidence type="ECO:0000313" key="2">
    <source>
        <dbReference type="Proteomes" id="UP001243195"/>
    </source>
</evidence>
<dbReference type="Proteomes" id="UP001243195">
    <property type="component" value="Unassembled WGS sequence"/>
</dbReference>
<dbReference type="PANTHER" id="PTHR30087">
    <property type="entry name" value="INNER MEMBRANE PROTEIN"/>
    <property type="match status" value="1"/>
</dbReference>
<dbReference type="EMBL" id="JAVIDA010000045">
    <property type="protein sequence ID" value="MDQ9073448.1"/>
    <property type="molecule type" value="Genomic_DNA"/>
</dbReference>
<dbReference type="Pfam" id="PF04463">
    <property type="entry name" value="2-thiour_desulf"/>
    <property type="match status" value="1"/>
</dbReference>
<dbReference type="AlphaFoldDB" id="A0AAW8JMD8"/>
<dbReference type="InterPro" id="IPR007553">
    <property type="entry name" value="2-thiour_desulf"/>
</dbReference>
<dbReference type="RefSeq" id="WP_308957388.1">
    <property type="nucleotide sequence ID" value="NZ_JAVICY010000047.1"/>
</dbReference>
<protein>
    <submittedName>
        <fullName evidence="1">DUF523 domain-containing protein</fullName>
    </submittedName>
</protein>
<accession>A0AAW8JMD8</accession>
<proteinExistence type="predicted"/>
<comment type="caution">
    <text evidence="1">The sequence shown here is derived from an EMBL/GenBank/DDBJ whole genome shotgun (WGS) entry which is preliminary data.</text>
</comment>
<dbReference type="PANTHER" id="PTHR30087:SF1">
    <property type="entry name" value="HYPOTHETICAL CYTOSOLIC PROTEIN"/>
    <property type="match status" value="1"/>
</dbReference>